<comment type="similarity">
    <text evidence="7 8">Belongs to the pseudomonas-type ThrB family.</text>
</comment>
<proteinExistence type="inferred from homology"/>
<dbReference type="InterPro" id="IPR050249">
    <property type="entry name" value="Pseudomonas-type_ThrB"/>
</dbReference>
<feature type="domain" description="Aminoglycoside phosphotransferase" evidence="9">
    <location>
        <begin position="27"/>
        <end position="203"/>
    </location>
</feature>
<dbReference type="Pfam" id="PF01636">
    <property type="entry name" value="APH"/>
    <property type="match status" value="1"/>
</dbReference>
<dbReference type="OrthoDB" id="241498at2"/>
<dbReference type="HAMAP" id="MF_00301">
    <property type="entry name" value="Homoser_kinase_2"/>
    <property type="match status" value="1"/>
</dbReference>
<organism evidence="10 11">
    <name type="scientific">Rhodothalassium salexigens DSM 2132</name>
    <dbReference type="NCBI Taxonomy" id="1188247"/>
    <lineage>
        <taxon>Bacteria</taxon>
        <taxon>Pseudomonadati</taxon>
        <taxon>Pseudomonadota</taxon>
        <taxon>Alphaproteobacteria</taxon>
        <taxon>Rhodothalassiales</taxon>
        <taxon>Rhodothalassiaceae</taxon>
        <taxon>Rhodothalassium</taxon>
    </lineage>
</organism>
<evidence type="ECO:0000256" key="5">
    <source>
        <dbReference type="ARBA" id="ARBA00022777"/>
    </source>
</evidence>
<comment type="pathway">
    <text evidence="8">Amino-acid biosynthesis; L-threonine biosynthesis; L-threonine from L-aspartate: step 4/5.</text>
</comment>
<sequence length="340" mass="36633">MAVFTELSRADIDALLTDNELDALVDYTGVEEGTENTTYLVDGARARYVVSVFERWVEPQDIPFFVDLLTRLSDAGVPCPRPVAGRDGRAITSVAGRPALVTSFLPGRPVDDPAPEACRGCGRVLAHIHRVTEGMDSHRPNMLSLTDWYGLLDACGTRLDTIADGLHAELARALDRIAAAWPGDDLPRGVIHGDLFPDNLFFAGAGAATTAGPEADPAAHPTADDVSGVIDFFFAAHEVLAYDLAVSLASWAFDGRGRFEPARARAMVAGYGERRTLSPAEAAGLPVLTQGAALRFTLTRAYDWLNPKPDARIRPKDPLAMMPRLRLFLDQPRAIADACG</sequence>
<keyword evidence="5 8" id="KW-0418">Kinase</keyword>
<dbReference type="Proteomes" id="UP000295399">
    <property type="component" value="Unassembled WGS sequence"/>
</dbReference>
<dbReference type="GO" id="GO:0004413">
    <property type="term" value="F:homoserine kinase activity"/>
    <property type="evidence" value="ECO:0007669"/>
    <property type="project" value="UniProtKB-UniRule"/>
</dbReference>
<dbReference type="GO" id="GO:0005524">
    <property type="term" value="F:ATP binding"/>
    <property type="evidence" value="ECO:0007669"/>
    <property type="project" value="UniProtKB-KW"/>
</dbReference>
<dbReference type="UniPathway" id="UPA00050">
    <property type="reaction ID" value="UER00064"/>
</dbReference>
<dbReference type="InterPro" id="IPR005280">
    <property type="entry name" value="Homoserine_kinase_II"/>
</dbReference>
<dbReference type="CDD" id="cd05153">
    <property type="entry name" value="HomoserineK_II"/>
    <property type="match status" value="1"/>
</dbReference>
<comment type="caution">
    <text evidence="10">The sequence shown here is derived from an EMBL/GenBank/DDBJ whole genome shotgun (WGS) entry which is preliminary data.</text>
</comment>
<evidence type="ECO:0000256" key="7">
    <source>
        <dbReference type="ARBA" id="ARBA00038240"/>
    </source>
</evidence>
<keyword evidence="3 8" id="KW-0791">Threonine biosynthesis</keyword>
<dbReference type="InterPro" id="IPR002575">
    <property type="entry name" value="Aminoglycoside_PTrfase"/>
</dbReference>
<keyword evidence="2 8" id="KW-0808">Transferase</keyword>
<dbReference type="Gene3D" id="3.30.200.20">
    <property type="entry name" value="Phosphorylase Kinase, domain 1"/>
    <property type="match status" value="1"/>
</dbReference>
<dbReference type="AlphaFoldDB" id="A0A4R2PEF5"/>
<evidence type="ECO:0000256" key="3">
    <source>
        <dbReference type="ARBA" id="ARBA00022697"/>
    </source>
</evidence>
<evidence type="ECO:0000313" key="11">
    <source>
        <dbReference type="Proteomes" id="UP000295399"/>
    </source>
</evidence>
<keyword evidence="4 8" id="KW-0547">Nucleotide-binding</keyword>
<dbReference type="InParanoid" id="A0A4R2PEF5"/>
<evidence type="ECO:0000313" key="10">
    <source>
        <dbReference type="EMBL" id="TCP32531.1"/>
    </source>
</evidence>
<comment type="catalytic activity">
    <reaction evidence="8">
        <text>L-homoserine + ATP = O-phospho-L-homoserine + ADP + H(+)</text>
        <dbReference type="Rhea" id="RHEA:13985"/>
        <dbReference type="ChEBI" id="CHEBI:15378"/>
        <dbReference type="ChEBI" id="CHEBI:30616"/>
        <dbReference type="ChEBI" id="CHEBI:57476"/>
        <dbReference type="ChEBI" id="CHEBI:57590"/>
        <dbReference type="ChEBI" id="CHEBI:456216"/>
        <dbReference type="EC" id="2.7.1.39"/>
    </reaction>
</comment>
<evidence type="ECO:0000256" key="2">
    <source>
        <dbReference type="ARBA" id="ARBA00022679"/>
    </source>
</evidence>
<protein>
    <recommendedName>
        <fullName evidence="8">Homoserine kinase</fullName>
        <shortName evidence="8">HK</shortName>
        <shortName evidence="8">HSK</shortName>
        <ecNumber evidence="8">2.7.1.39</ecNumber>
    </recommendedName>
</protein>
<dbReference type="PANTHER" id="PTHR21064:SF6">
    <property type="entry name" value="AMINOGLYCOSIDE PHOSPHOTRANSFERASE DOMAIN-CONTAINING PROTEIN"/>
    <property type="match status" value="1"/>
</dbReference>
<evidence type="ECO:0000256" key="4">
    <source>
        <dbReference type="ARBA" id="ARBA00022741"/>
    </source>
</evidence>
<dbReference type="RefSeq" id="WP_132709021.1">
    <property type="nucleotide sequence ID" value="NZ_JACIGF010000009.1"/>
</dbReference>
<dbReference type="GO" id="GO:0009088">
    <property type="term" value="P:threonine biosynthetic process"/>
    <property type="evidence" value="ECO:0007669"/>
    <property type="project" value="UniProtKB-UniRule"/>
</dbReference>
<keyword evidence="11" id="KW-1185">Reference proteome</keyword>
<dbReference type="EC" id="2.7.1.39" evidence="8"/>
<evidence type="ECO:0000256" key="8">
    <source>
        <dbReference type="HAMAP-Rule" id="MF_00301"/>
    </source>
</evidence>
<dbReference type="EMBL" id="SLXO01000009">
    <property type="protein sequence ID" value="TCP32531.1"/>
    <property type="molecule type" value="Genomic_DNA"/>
</dbReference>
<evidence type="ECO:0000256" key="1">
    <source>
        <dbReference type="ARBA" id="ARBA00022605"/>
    </source>
</evidence>
<evidence type="ECO:0000256" key="6">
    <source>
        <dbReference type="ARBA" id="ARBA00022840"/>
    </source>
</evidence>
<name>A0A4R2PEF5_RHOSA</name>
<accession>A0A4R2PEF5</accession>
<keyword evidence="1 8" id="KW-0028">Amino-acid biosynthesis</keyword>
<dbReference type="PANTHER" id="PTHR21064">
    <property type="entry name" value="AMINOGLYCOSIDE PHOSPHOTRANSFERASE DOMAIN-CONTAINING PROTEIN-RELATED"/>
    <property type="match status" value="1"/>
</dbReference>
<dbReference type="NCBIfam" id="NF003558">
    <property type="entry name" value="PRK05231.1"/>
    <property type="match status" value="1"/>
</dbReference>
<dbReference type="SUPFAM" id="SSF56112">
    <property type="entry name" value="Protein kinase-like (PK-like)"/>
    <property type="match status" value="1"/>
</dbReference>
<dbReference type="InterPro" id="IPR011009">
    <property type="entry name" value="Kinase-like_dom_sf"/>
</dbReference>
<reference evidence="10 11" key="1">
    <citation type="submission" date="2019-03" db="EMBL/GenBank/DDBJ databases">
        <title>Genomic Encyclopedia of Type Strains, Phase IV (KMG-IV): sequencing the most valuable type-strain genomes for metagenomic binning, comparative biology and taxonomic classification.</title>
        <authorList>
            <person name="Goeker M."/>
        </authorList>
    </citation>
    <scope>NUCLEOTIDE SEQUENCE [LARGE SCALE GENOMIC DNA]</scope>
    <source>
        <strain evidence="10 11">DSM 2132</strain>
    </source>
</reference>
<gene>
    <name evidence="8" type="primary">thrB</name>
    <name evidence="10" type="ORF">EV659_10923</name>
</gene>
<dbReference type="Gene3D" id="3.90.1200.10">
    <property type="match status" value="1"/>
</dbReference>
<keyword evidence="6 8" id="KW-0067">ATP-binding</keyword>
<evidence type="ECO:0000259" key="9">
    <source>
        <dbReference type="Pfam" id="PF01636"/>
    </source>
</evidence>